<keyword evidence="1" id="KW-1185">Reference proteome</keyword>
<evidence type="ECO:0000313" key="1">
    <source>
        <dbReference type="Proteomes" id="UP000887565"/>
    </source>
</evidence>
<dbReference type="WBParaSite" id="nRc.2.0.1.t00761-RA">
    <property type="protein sequence ID" value="nRc.2.0.1.t00761-RA"/>
    <property type="gene ID" value="nRc.2.0.1.g00761"/>
</dbReference>
<dbReference type="AlphaFoldDB" id="A0A915HHG8"/>
<proteinExistence type="predicted"/>
<accession>A0A915HHG8</accession>
<reference evidence="2" key="1">
    <citation type="submission" date="2022-11" db="UniProtKB">
        <authorList>
            <consortium name="WormBaseParasite"/>
        </authorList>
    </citation>
    <scope>IDENTIFICATION</scope>
</reference>
<name>A0A915HHG8_ROMCU</name>
<evidence type="ECO:0000313" key="2">
    <source>
        <dbReference type="WBParaSite" id="nRc.2.0.1.t00761-RA"/>
    </source>
</evidence>
<sequence>MIKCVILDNDGNDKCIIGTNFLAHPDIHVILNFKENYIQIQDLRLPLKVIASVCSQTELFLNTVNDNFLEETPEEEQQWVNSTIFPTTTTTIPDVIVQPLSTNSVASELPIQTPIVNVTNGHCLLLFVNNTSNSIKLRPNQLIPVAKQMLGRAESPIDCQVARAAADRDLTDHELAALGKSFPCHTNQQKLDFALNKMTAKNHVVAAQKAKAIGMYHKTVTSSASPATSLPSQRN</sequence>
<dbReference type="Proteomes" id="UP000887565">
    <property type="component" value="Unplaced"/>
</dbReference>
<protein>
    <submittedName>
        <fullName evidence="2">Uncharacterized protein</fullName>
    </submittedName>
</protein>
<organism evidence="1 2">
    <name type="scientific">Romanomermis culicivorax</name>
    <name type="common">Nematode worm</name>
    <dbReference type="NCBI Taxonomy" id="13658"/>
    <lineage>
        <taxon>Eukaryota</taxon>
        <taxon>Metazoa</taxon>
        <taxon>Ecdysozoa</taxon>
        <taxon>Nematoda</taxon>
        <taxon>Enoplea</taxon>
        <taxon>Dorylaimia</taxon>
        <taxon>Mermithida</taxon>
        <taxon>Mermithoidea</taxon>
        <taxon>Mermithidae</taxon>
        <taxon>Romanomermis</taxon>
    </lineage>
</organism>